<dbReference type="Gene3D" id="3.90.1150.140">
    <property type="match status" value="1"/>
</dbReference>
<dbReference type="InterPro" id="IPR008302">
    <property type="entry name" value="NamZ"/>
</dbReference>
<feature type="domain" description="Peptidoglycan beta-N-acetylmuramidase NamZ N-terminal" evidence="1">
    <location>
        <begin position="51"/>
        <end position="253"/>
    </location>
</feature>
<name>A0A839A917_9LACT</name>
<dbReference type="Gene3D" id="3.40.50.12170">
    <property type="entry name" value="Uncharacterised protein PF07075, DUF1343"/>
    <property type="match status" value="1"/>
</dbReference>
<dbReference type="Pfam" id="PF20732">
    <property type="entry name" value="NamZ_C"/>
    <property type="match status" value="1"/>
</dbReference>
<evidence type="ECO:0000259" key="1">
    <source>
        <dbReference type="Pfam" id="PF07075"/>
    </source>
</evidence>
<dbReference type="Proteomes" id="UP000571018">
    <property type="component" value="Unassembled WGS sequence"/>
</dbReference>
<sequence>MTGVLKVLGVCMLGLSLLTNSLLVVQAEDDFKFGLEMLLSDHKDLLEGKRVGLVTNPTGIDQDLNTTVDLLFEDSEIELTALYGPEHGVRGNAEAGEYVEFYTDPETELPVYSLYGETRKPSPEMLKDVDLLVFDIQDAGVTYYTYVWTLYNIMEAASEEGKQVVVLDRPNPLGGDLVAGPVVVEDEHSSFVGLKDLALVHGMTFGELAQYFNGEFDLGVDLEVVEMQGYDRSESYAELDIPFVMPSPNMPTTDSIDVYPITGLFETFVNVSEGRGTTKPFQLVGSDFVNGKEYAQALNDLNLSGVKFRAAAFTPAPGQKLEGKLVEGVEVYVTDREEYDPLYTGLSMIHELNKLYPDEIEWREDQWLAKLTGKSSIEEDLKAGLPVEEIIAKWDEELLSFKSTREEYLIYPSGEEE</sequence>
<accession>A0A839A917</accession>
<dbReference type="GO" id="GO:0033922">
    <property type="term" value="F:peptidoglycan beta-N-acetylmuramidase activity"/>
    <property type="evidence" value="ECO:0007669"/>
    <property type="project" value="InterPro"/>
</dbReference>
<protein>
    <submittedName>
        <fullName evidence="3">DUF1343 domain-containing protein</fullName>
    </submittedName>
</protein>
<dbReference type="AlphaFoldDB" id="A0A839A917"/>
<feature type="domain" description="Peptidoglycan beta-N-acetylmuramidase NamZ C-terminal" evidence="2">
    <location>
        <begin position="258"/>
        <end position="411"/>
    </location>
</feature>
<keyword evidence="4" id="KW-1185">Reference proteome</keyword>
<evidence type="ECO:0000313" key="4">
    <source>
        <dbReference type="Proteomes" id="UP000571018"/>
    </source>
</evidence>
<reference evidence="3 4" key="1">
    <citation type="submission" date="2020-06" db="EMBL/GenBank/DDBJ databases">
        <title>Reclassification of Facklamia ignava, Facklamia soureckii and Facklami tabacinasalis as Falseniella iganva gen. nov., comb. nov., Hutsoniella ignava gen. nov., comb. nov., and Ruoffia tabacinasalis gen. nov., comb. nov and description of Ruoffia haltotolerans sp. nov., isolated from hypersaline Inland Sea of Qatar.</title>
        <authorList>
            <person name="Fotedar R."/>
            <person name="Sankaranarayanan K."/>
            <person name="Lawson P."/>
            <person name="Caldwell M."/>
            <person name="Zeyara A."/>
            <person name="Al Malki A."/>
            <person name="Ali M."/>
        </authorList>
    </citation>
    <scope>NUCLEOTIDE SEQUENCE [LARGE SCALE GENOMIC DNA]</scope>
    <source>
        <strain evidence="3 4">INB8</strain>
    </source>
</reference>
<proteinExistence type="predicted"/>
<dbReference type="InterPro" id="IPR048503">
    <property type="entry name" value="NamZ_C"/>
</dbReference>
<dbReference type="EMBL" id="JACAOA010000046">
    <property type="protein sequence ID" value="MBA5730198.1"/>
    <property type="molecule type" value="Genomic_DNA"/>
</dbReference>
<organism evidence="3 4">
    <name type="scientific">Ruoffia halotolerans</name>
    <dbReference type="NCBI Taxonomy" id="2748684"/>
    <lineage>
        <taxon>Bacteria</taxon>
        <taxon>Bacillati</taxon>
        <taxon>Bacillota</taxon>
        <taxon>Bacilli</taxon>
        <taxon>Lactobacillales</taxon>
        <taxon>Aerococcaceae</taxon>
        <taxon>Ruoffia</taxon>
    </lineage>
</organism>
<evidence type="ECO:0000259" key="2">
    <source>
        <dbReference type="Pfam" id="PF20732"/>
    </source>
</evidence>
<dbReference type="PANTHER" id="PTHR42915:SF1">
    <property type="entry name" value="PEPTIDOGLYCAN BETA-N-ACETYLMURAMIDASE NAMZ"/>
    <property type="match status" value="1"/>
</dbReference>
<dbReference type="Pfam" id="PF07075">
    <property type="entry name" value="NamZ_N"/>
    <property type="match status" value="1"/>
</dbReference>
<comment type="caution">
    <text evidence="3">The sequence shown here is derived from an EMBL/GenBank/DDBJ whole genome shotgun (WGS) entry which is preliminary data.</text>
</comment>
<evidence type="ECO:0000313" key="3">
    <source>
        <dbReference type="EMBL" id="MBA5730198.1"/>
    </source>
</evidence>
<dbReference type="PANTHER" id="PTHR42915">
    <property type="entry name" value="HYPOTHETICAL 460 KDA PROTEIN IN FEUA-SIGW INTERGENIC REGION [PRECURSOR]"/>
    <property type="match status" value="1"/>
</dbReference>
<gene>
    <name evidence="3" type="ORF">HW423_10435</name>
</gene>
<dbReference type="InterPro" id="IPR048502">
    <property type="entry name" value="NamZ_N"/>
</dbReference>
<dbReference type="PIRSF" id="PIRSF016719">
    <property type="entry name" value="UCP016719"/>
    <property type="match status" value="1"/>
</dbReference>